<comment type="caution">
    <text evidence="9">The sequence shown here is derived from an EMBL/GenBank/DDBJ whole genome shotgun (WGS) entry which is preliminary data.</text>
</comment>
<evidence type="ECO:0000256" key="2">
    <source>
        <dbReference type="ARBA" id="ARBA00023136"/>
    </source>
</evidence>
<dbReference type="InterPro" id="IPR000531">
    <property type="entry name" value="Beta-barrel_TonB"/>
</dbReference>
<dbReference type="PANTHER" id="PTHR40980">
    <property type="entry name" value="PLUG DOMAIN-CONTAINING PROTEIN"/>
    <property type="match status" value="1"/>
</dbReference>
<organism evidence="9 10">
    <name type="scientific">Allosphingosinicella deserti</name>
    <dbReference type="NCBI Taxonomy" id="2116704"/>
    <lineage>
        <taxon>Bacteria</taxon>
        <taxon>Pseudomonadati</taxon>
        <taxon>Pseudomonadota</taxon>
        <taxon>Alphaproteobacteria</taxon>
        <taxon>Sphingomonadales</taxon>
        <taxon>Sphingomonadaceae</taxon>
        <taxon>Allosphingosinicella</taxon>
    </lineage>
</organism>
<keyword evidence="2 4" id="KW-0472">Membrane</keyword>
<comment type="subcellular location">
    <subcellularLocation>
        <location evidence="1 4">Cell outer membrane</location>
    </subcellularLocation>
</comment>
<dbReference type="SUPFAM" id="SSF56935">
    <property type="entry name" value="Porins"/>
    <property type="match status" value="1"/>
</dbReference>
<dbReference type="InterPro" id="IPR037066">
    <property type="entry name" value="Plug_dom_sf"/>
</dbReference>
<feature type="domain" description="TonB-dependent receptor-like beta-barrel" evidence="7">
    <location>
        <begin position="469"/>
        <end position="972"/>
    </location>
</feature>
<dbReference type="RefSeq" id="WP_106514171.1">
    <property type="nucleotide sequence ID" value="NZ_PXYI01000005.1"/>
</dbReference>
<dbReference type="OrthoDB" id="5476657at2"/>
<evidence type="ECO:0000256" key="6">
    <source>
        <dbReference type="SAM" id="SignalP"/>
    </source>
</evidence>
<feature type="chain" id="PRO_5015129465" description="TonB-dependent receptor" evidence="6">
    <location>
        <begin position="27"/>
        <end position="1005"/>
    </location>
</feature>
<protein>
    <recommendedName>
        <fullName evidence="11">TonB-dependent receptor</fullName>
    </recommendedName>
</protein>
<gene>
    <name evidence="9" type="ORF">C7I55_16850</name>
</gene>
<reference evidence="9 10" key="1">
    <citation type="submission" date="2018-03" db="EMBL/GenBank/DDBJ databases">
        <title>The draft genome of Sphingosinicella sp. GL-C-18.</title>
        <authorList>
            <person name="Liu L."/>
            <person name="Li L."/>
            <person name="Liang L."/>
            <person name="Zhang X."/>
            <person name="Wang T."/>
        </authorList>
    </citation>
    <scope>NUCLEOTIDE SEQUENCE [LARGE SCALE GENOMIC DNA]</scope>
    <source>
        <strain evidence="9 10">GL-C-18</strain>
    </source>
</reference>
<dbReference type="Proteomes" id="UP000241167">
    <property type="component" value="Unassembled WGS sequence"/>
</dbReference>
<name>A0A2P7QLZ3_9SPHN</name>
<evidence type="ECO:0000256" key="3">
    <source>
        <dbReference type="ARBA" id="ARBA00023237"/>
    </source>
</evidence>
<evidence type="ECO:0000313" key="9">
    <source>
        <dbReference type="EMBL" id="PSJ38975.1"/>
    </source>
</evidence>
<proteinExistence type="inferred from homology"/>
<keyword evidence="10" id="KW-1185">Reference proteome</keyword>
<dbReference type="AlphaFoldDB" id="A0A2P7QLZ3"/>
<dbReference type="InterPro" id="IPR010104">
    <property type="entry name" value="TonB_rcpt_bac"/>
</dbReference>
<evidence type="ECO:0008006" key="11">
    <source>
        <dbReference type="Google" id="ProtNLM"/>
    </source>
</evidence>
<dbReference type="NCBIfam" id="TIGR01782">
    <property type="entry name" value="TonB-Xanth-Caul"/>
    <property type="match status" value="1"/>
</dbReference>
<feature type="signal peptide" evidence="6">
    <location>
        <begin position="1"/>
        <end position="26"/>
    </location>
</feature>
<feature type="region of interest" description="Disordered" evidence="5">
    <location>
        <begin position="27"/>
        <end position="55"/>
    </location>
</feature>
<keyword evidence="4" id="KW-0798">TonB box</keyword>
<dbReference type="PANTHER" id="PTHR40980:SF4">
    <property type="entry name" value="TONB-DEPENDENT RECEPTOR-LIKE BETA-BARREL DOMAIN-CONTAINING PROTEIN"/>
    <property type="match status" value="1"/>
</dbReference>
<evidence type="ECO:0000313" key="10">
    <source>
        <dbReference type="Proteomes" id="UP000241167"/>
    </source>
</evidence>
<evidence type="ECO:0000259" key="8">
    <source>
        <dbReference type="Pfam" id="PF07715"/>
    </source>
</evidence>
<evidence type="ECO:0000259" key="7">
    <source>
        <dbReference type="Pfam" id="PF00593"/>
    </source>
</evidence>
<evidence type="ECO:0000256" key="5">
    <source>
        <dbReference type="SAM" id="MobiDB-lite"/>
    </source>
</evidence>
<dbReference type="EMBL" id="PXYI01000005">
    <property type="protein sequence ID" value="PSJ38975.1"/>
    <property type="molecule type" value="Genomic_DNA"/>
</dbReference>
<dbReference type="Gene3D" id="2.40.170.20">
    <property type="entry name" value="TonB-dependent receptor, beta-barrel domain"/>
    <property type="match status" value="1"/>
</dbReference>
<dbReference type="Pfam" id="PF00593">
    <property type="entry name" value="TonB_dep_Rec_b-barrel"/>
    <property type="match status" value="1"/>
</dbReference>
<dbReference type="Gene3D" id="2.170.130.10">
    <property type="entry name" value="TonB-dependent receptor, plug domain"/>
    <property type="match status" value="1"/>
</dbReference>
<dbReference type="GO" id="GO:0009279">
    <property type="term" value="C:cell outer membrane"/>
    <property type="evidence" value="ECO:0007669"/>
    <property type="project" value="UniProtKB-SubCell"/>
</dbReference>
<evidence type="ECO:0000256" key="1">
    <source>
        <dbReference type="ARBA" id="ARBA00004442"/>
    </source>
</evidence>
<dbReference type="InterPro" id="IPR012910">
    <property type="entry name" value="Plug_dom"/>
</dbReference>
<feature type="domain" description="TonB-dependent receptor plug" evidence="8">
    <location>
        <begin position="97"/>
        <end position="200"/>
    </location>
</feature>
<evidence type="ECO:0000256" key="4">
    <source>
        <dbReference type="RuleBase" id="RU003357"/>
    </source>
</evidence>
<dbReference type="Pfam" id="PF07715">
    <property type="entry name" value="Plug"/>
    <property type="match status" value="1"/>
</dbReference>
<dbReference type="InterPro" id="IPR036942">
    <property type="entry name" value="Beta-barrel_TonB_sf"/>
</dbReference>
<comment type="similarity">
    <text evidence="4">Belongs to the TonB-dependent receptor family.</text>
</comment>
<accession>A0A2P7QLZ3</accession>
<keyword evidence="3" id="KW-0998">Cell outer membrane</keyword>
<sequence length="1005" mass="109239">MASRSKTMREMLLVSTALLAGAPAFAQEAPVGDSVASPSVTPNPVQPEGSAEDPTRAETADAVAGDPIAQAAADANDGAIVVTGARATQRTSIEFKRNSSVIVDGLVSDEIGATPDNSVGDTLERIAGVSADRFKGNANELSVRGLGPTLSFSTFNGREVSTAGPDRSVAFQQFPSELVNGVLVYKSQQADFLEGGVGGIIELRSLKPLDYGKRRIQFEVRGDFQPKDDDVYQHDGLGYRANISYTDQFTTGIGDIGISIGYQRQDTTAPEDYYNTNATFQLCNTSAVNPSLLTGTAPQQTAAGASQNCTFASGPRSVAGTVVGETRGETYFANSSRSFRTQQTSEVRDAVIGAIQWRPSPELEIALDGQYSNRASLEDRNVLQITEGLRGVQPLLIGNGSNGYSEGALISYRGNSNIEDQLETRQRDEEYLGGGIGLRWSPDRWFITLDGSYSNSHRTETQKQTRMRSTNRVGYTLTYEDEDVVPTVTFDNFDVTNPDNFLATAANAVYARRRFVTDREDRIWAGRFDAERELDGLFTSFKVGGRISDHHRTNDNARNADLNTLVPVNGQTPAQLITAANLNCRTPFTTSSFMQGEGTNITRWATFDNDCLFRTFTGSDDALPYPEDGRDPSDIDVTERIYAAYAMGSFRSDLGTIPVSGNIGVRWVKTDITSVGYRQAYLITIDPGADTYTVAVDPSGTLSTNRATGKYDYFLPSTNLAFELSRQLKLRLAAYRALARSGIESFGAGINLNPSTGTGSDNIIFNATTGNPNLKPLRAWNLDASLELYASKDTLFALAGYYKWVKGTVIGRSEPIPTDIEVTTVTGTGPRQTETITINPVAPANDPETRNLYGVEATLSHSLTWLPEPLDGLGFQASVNRAFADFEYPDTSPIADYVEPSNLIGLSKWTASGSAWFEKWGLSLRASYRYRSGYFKPNGGTNREIRPGGYLNLSAQYDLTEAVQLKLQALNVTGTKDIMYKGGFDSIAEVSNSGPQYFFGVRVRL</sequence>
<keyword evidence="6" id="KW-0732">Signal</keyword>